<evidence type="ECO:0000256" key="3">
    <source>
        <dbReference type="ARBA" id="ARBA00022793"/>
    </source>
</evidence>
<comment type="similarity">
    <text evidence="2">Belongs to the Orn/Lys/Arg decarboxylase class-I family.</text>
</comment>
<dbReference type="SUPFAM" id="SSF55904">
    <property type="entry name" value="Ornithine decarboxylase C-terminal domain"/>
    <property type="match status" value="1"/>
</dbReference>
<evidence type="ECO:0000256" key="4">
    <source>
        <dbReference type="ARBA" id="ARBA00022898"/>
    </source>
</evidence>
<dbReference type="Gene3D" id="3.40.640.10">
    <property type="entry name" value="Type I PLP-dependent aspartate aminotransferase-like (Major domain)"/>
    <property type="match status" value="1"/>
</dbReference>
<dbReference type="InterPro" id="IPR015421">
    <property type="entry name" value="PyrdxlP-dep_Trfase_major"/>
</dbReference>
<name>A0A2T1M1A5_9CHRO</name>
<feature type="domain" description="Orn/Lys/Arg decarboxylases family 1 pyridoxal-P attachment site" evidence="6">
    <location>
        <begin position="10"/>
        <end position="304"/>
    </location>
</feature>
<evidence type="ECO:0000313" key="8">
    <source>
        <dbReference type="EMBL" id="PSF38457.1"/>
    </source>
</evidence>
<dbReference type="OrthoDB" id="9815233at2"/>
<evidence type="ECO:0000256" key="5">
    <source>
        <dbReference type="ARBA" id="ARBA00023239"/>
    </source>
</evidence>
<dbReference type="SUPFAM" id="SSF53383">
    <property type="entry name" value="PLP-dependent transferases"/>
    <property type="match status" value="1"/>
</dbReference>
<sequence length="480" mass="51994">MNLPLNNSETPLLAQLKKLANLSDAAFYAPGHKKGQGISQLLANLVGYRVFKADLPELPELDNLFAPNGVIQEAQVLAAEAFGAKETWFLVNGSTCGVIASILATCTEGDKIIIPRNCHQSVISGLILSGAIPVFIAPEYNDQQDLLYSVTPKSVKQALKEHPETKAVMLVYPTYHGICCDLTQIAQITHDYEIPLIVDEAHGAHFTFHPNLPPSALSLGADLAIQSTHKVLGAMTQASMLHLNSDRIDTSKISQALQLLQSSSPSYLLLASLDAARQQMALSGYNLLNQTLELAEIAREQLSQIPLLSVLDFAHQMPSFHYLDSTRLTVFVDQLGMTGYEVDDELRQRGVTAELPMMRHLTFIISIGNTVSDIEKLVTGFQSLSPKAFVLPSVVFPPASDFAISPRKAFFSPTDFVAIEKSVGLISAELICPYPPGIPVLMPGEIITSDAIDYLLQVSKMGASITGCSDPNLAVLKVCL</sequence>
<keyword evidence="9" id="KW-1185">Reference proteome</keyword>
<dbReference type="InterPro" id="IPR000310">
    <property type="entry name" value="Orn/Lys/Arg_deCO2ase_major_dom"/>
</dbReference>
<evidence type="ECO:0000259" key="7">
    <source>
        <dbReference type="Pfam" id="PF03711"/>
    </source>
</evidence>
<gene>
    <name evidence="8" type="ORF">C7H19_05590</name>
</gene>
<protein>
    <submittedName>
        <fullName evidence="8">Lysine decarboxylase</fullName>
    </submittedName>
</protein>
<dbReference type="EMBL" id="PXOH01000004">
    <property type="protein sequence ID" value="PSF38457.1"/>
    <property type="molecule type" value="Genomic_DNA"/>
</dbReference>
<dbReference type="PANTHER" id="PTHR43277">
    <property type="entry name" value="ARGININE DECARBOXYLASE"/>
    <property type="match status" value="1"/>
</dbReference>
<dbReference type="Proteomes" id="UP000239001">
    <property type="component" value="Unassembled WGS sequence"/>
</dbReference>
<dbReference type="InterPro" id="IPR008286">
    <property type="entry name" value="Prn/Lys/Arg_de-COase_C"/>
</dbReference>
<reference evidence="8 9" key="1">
    <citation type="submission" date="2018-03" db="EMBL/GenBank/DDBJ databases">
        <title>The ancient ancestry and fast evolution of plastids.</title>
        <authorList>
            <person name="Moore K.R."/>
            <person name="Magnabosco C."/>
            <person name="Momper L."/>
            <person name="Gold D.A."/>
            <person name="Bosak T."/>
            <person name="Fournier G.P."/>
        </authorList>
    </citation>
    <scope>NUCLEOTIDE SEQUENCE [LARGE SCALE GENOMIC DNA]</scope>
    <source>
        <strain evidence="8 9">CCALA 016</strain>
    </source>
</reference>
<proteinExistence type="inferred from homology"/>
<dbReference type="InterPro" id="IPR036633">
    <property type="entry name" value="Prn/Lys/Arg_de-COase_C_sf"/>
</dbReference>
<dbReference type="GO" id="GO:0016831">
    <property type="term" value="F:carboxy-lyase activity"/>
    <property type="evidence" value="ECO:0007669"/>
    <property type="project" value="UniProtKB-KW"/>
</dbReference>
<dbReference type="CDD" id="cd00615">
    <property type="entry name" value="Orn_deC_like"/>
    <property type="match status" value="1"/>
</dbReference>
<accession>A0A2T1M1A5</accession>
<evidence type="ECO:0000256" key="1">
    <source>
        <dbReference type="ARBA" id="ARBA00001933"/>
    </source>
</evidence>
<dbReference type="RefSeq" id="WP_106455900.1">
    <property type="nucleotide sequence ID" value="NZ_PXOH01000004.1"/>
</dbReference>
<dbReference type="Pfam" id="PF03711">
    <property type="entry name" value="OKR_DC_1_C"/>
    <property type="match status" value="1"/>
</dbReference>
<keyword evidence="4" id="KW-0663">Pyridoxal phosphate</keyword>
<keyword evidence="3" id="KW-0210">Decarboxylase</keyword>
<comment type="caution">
    <text evidence="8">The sequence shown here is derived from an EMBL/GenBank/DDBJ whole genome shotgun (WGS) entry which is preliminary data.</text>
</comment>
<dbReference type="InterPro" id="IPR015424">
    <property type="entry name" value="PyrdxlP-dep_Trfase"/>
</dbReference>
<evidence type="ECO:0000313" key="9">
    <source>
        <dbReference type="Proteomes" id="UP000239001"/>
    </source>
</evidence>
<comment type="cofactor">
    <cofactor evidence="1">
        <name>pyridoxal 5'-phosphate</name>
        <dbReference type="ChEBI" id="CHEBI:597326"/>
    </cofactor>
</comment>
<dbReference type="AlphaFoldDB" id="A0A2T1M1A5"/>
<dbReference type="Pfam" id="PF01276">
    <property type="entry name" value="OKR_DC_1"/>
    <property type="match status" value="1"/>
</dbReference>
<dbReference type="InterPro" id="IPR052357">
    <property type="entry name" value="Orn_Lys_Arg_decarboxylase-I"/>
</dbReference>
<feature type="domain" description="Orn/Lys/Arg decarboxylase C-terminal" evidence="7">
    <location>
        <begin position="412"/>
        <end position="465"/>
    </location>
</feature>
<dbReference type="Gene3D" id="3.90.100.10">
    <property type="entry name" value="Orn/Lys/Arg decarboxylase, C-terminal domain"/>
    <property type="match status" value="1"/>
</dbReference>
<dbReference type="PANTHER" id="PTHR43277:SF4">
    <property type="entry name" value="ARGININE DECARBOXYLASE"/>
    <property type="match status" value="1"/>
</dbReference>
<reference evidence="8 9" key="2">
    <citation type="submission" date="2018-03" db="EMBL/GenBank/DDBJ databases">
        <authorList>
            <person name="Keele B.F."/>
        </authorList>
    </citation>
    <scope>NUCLEOTIDE SEQUENCE [LARGE SCALE GENOMIC DNA]</scope>
    <source>
        <strain evidence="8 9">CCALA 016</strain>
    </source>
</reference>
<organism evidence="8 9">
    <name type="scientific">Aphanothece hegewaldii CCALA 016</name>
    <dbReference type="NCBI Taxonomy" id="2107694"/>
    <lineage>
        <taxon>Bacteria</taxon>
        <taxon>Bacillati</taxon>
        <taxon>Cyanobacteriota</taxon>
        <taxon>Cyanophyceae</taxon>
        <taxon>Oscillatoriophycideae</taxon>
        <taxon>Chroococcales</taxon>
        <taxon>Aphanothecaceae</taxon>
        <taxon>Aphanothece</taxon>
    </lineage>
</organism>
<evidence type="ECO:0000259" key="6">
    <source>
        <dbReference type="Pfam" id="PF01276"/>
    </source>
</evidence>
<keyword evidence="5" id="KW-0456">Lyase</keyword>
<evidence type="ECO:0000256" key="2">
    <source>
        <dbReference type="ARBA" id="ARBA00010671"/>
    </source>
</evidence>